<name>A0A9W8DT57_9FUNG</name>
<dbReference type="GO" id="GO:0034551">
    <property type="term" value="P:mitochondrial respiratory chain complex III assembly"/>
    <property type="evidence" value="ECO:0007669"/>
    <property type="project" value="TreeGrafter"/>
</dbReference>
<keyword evidence="5" id="KW-1185">Reference proteome</keyword>
<dbReference type="PANTHER" id="PTHR12184:SF1">
    <property type="entry name" value="UBIQUINOL-CYTOCHROME-C REDUCTASE COMPLEX ASSEMBLY FACTOR 1"/>
    <property type="match status" value="1"/>
</dbReference>
<dbReference type="InterPro" id="IPR007129">
    <property type="entry name" value="Ubiqinol_cyt_c_chaperone_CPB3"/>
</dbReference>
<accession>A0A9W8DT57</accession>
<keyword evidence="4" id="KW-0808">Transferase</keyword>
<dbReference type="PANTHER" id="PTHR12184">
    <property type="entry name" value="UBIQUINOL-CYTOCHROME C REDUCTASE COMPLEX ASSEMBLY FACTOR 1 FAMILY MEMBER"/>
    <property type="match status" value="1"/>
</dbReference>
<dbReference type="GO" id="GO:0005739">
    <property type="term" value="C:mitochondrion"/>
    <property type="evidence" value="ECO:0007669"/>
    <property type="project" value="TreeGrafter"/>
</dbReference>
<feature type="domain" description="Ubiquinol-cytochrome c chaperone" evidence="3">
    <location>
        <begin position="123"/>
        <end position="267"/>
    </location>
</feature>
<dbReference type="AlphaFoldDB" id="A0A9W8DT57"/>
<comment type="caution">
    <text evidence="4">The sequence shown here is derived from an EMBL/GenBank/DDBJ whole genome shotgun (WGS) entry which is preliminary data.</text>
</comment>
<gene>
    <name evidence="4" type="primary">cbp3</name>
    <name evidence="4" type="ORF">H4219_003573</name>
</gene>
<dbReference type="Proteomes" id="UP001150538">
    <property type="component" value="Unassembled WGS sequence"/>
</dbReference>
<dbReference type="InterPro" id="IPR021150">
    <property type="entry name" value="Ubiq_cyt_c_chap"/>
</dbReference>
<protein>
    <submittedName>
        <fullName evidence="4">Ubiquinol cytochrome-c reductase assembly protein Cbp3</fullName>
        <ecNumber evidence="4">2.3.1.179</ecNumber>
    </submittedName>
</protein>
<sequence length="271" mass="30676">MGYKTTTTTNISGSQDNNQKAQQPNQTEEERNTLAQKLIGPKVGRFLKAVFKRYVPQYESFYIGRNLYSKTLALPIPSPLTPTTSTKEKSLEAGSSSTEVNKKNSSDGQKLTATIPDFWLAKANLPPTFQTWFSIQTMYLWLLTVRLRSIPNNKHYNQELVDNLFMDAEQKIRRAGIKSGKIINDTLKDLVSSFRGSLMAYDEGMIKGDAVLASALWRNLLVAPVEGEVEEVGCAKLMEELTMYLRKQLVLLEKVSDDDFIRGNFEFEKLE</sequence>
<evidence type="ECO:0000259" key="3">
    <source>
        <dbReference type="Pfam" id="PF03981"/>
    </source>
</evidence>
<evidence type="ECO:0000256" key="2">
    <source>
        <dbReference type="SAM" id="MobiDB-lite"/>
    </source>
</evidence>
<dbReference type="EC" id="2.3.1.179" evidence="4"/>
<dbReference type="Pfam" id="PF03981">
    <property type="entry name" value="Ubiq_cyt_C_chap"/>
    <property type="match status" value="1"/>
</dbReference>
<evidence type="ECO:0000313" key="5">
    <source>
        <dbReference type="Proteomes" id="UP001150538"/>
    </source>
</evidence>
<dbReference type="OrthoDB" id="10253878at2759"/>
<feature type="region of interest" description="Disordered" evidence="2">
    <location>
        <begin position="78"/>
        <end position="108"/>
    </location>
</feature>
<keyword evidence="4" id="KW-0012">Acyltransferase</keyword>
<organism evidence="4 5">
    <name type="scientific">Mycoemilia scoparia</name>
    <dbReference type="NCBI Taxonomy" id="417184"/>
    <lineage>
        <taxon>Eukaryota</taxon>
        <taxon>Fungi</taxon>
        <taxon>Fungi incertae sedis</taxon>
        <taxon>Zoopagomycota</taxon>
        <taxon>Kickxellomycotina</taxon>
        <taxon>Kickxellomycetes</taxon>
        <taxon>Kickxellales</taxon>
        <taxon>Kickxellaceae</taxon>
        <taxon>Mycoemilia</taxon>
    </lineage>
</organism>
<evidence type="ECO:0000256" key="1">
    <source>
        <dbReference type="ARBA" id="ARBA00006407"/>
    </source>
</evidence>
<reference evidence="4" key="1">
    <citation type="submission" date="2022-07" db="EMBL/GenBank/DDBJ databases">
        <title>Phylogenomic reconstructions and comparative analyses of Kickxellomycotina fungi.</title>
        <authorList>
            <person name="Reynolds N.K."/>
            <person name="Stajich J.E."/>
            <person name="Barry K."/>
            <person name="Grigoriev I.V."/>
            <person name="Crous P."/>
            <person name="Smith M.E."/>
        </authorList>
    </citation>
    <scope>NUCLEOTIDE SEQUENCE</scope>
    <source>
        <strain evidence="4">NBRC 100468</strain>
    </source>
</reference>
<comment type="similarity">
    <text evidence="1">Belongs to the CBP3 family.</text>
</comment>
<feature type="compositionally biased region" description="Polar residues" evidence="2">
    <location>
        <begin position="1"/>
        <end position="26"/>
    </location>
</feature>
<dbReference type="EMBL" id="JANBPU010000091">
    <property type="protein sequence ID" value="KAJ1916797.1"/>
    <property type="molecule type" value="Genomic_DNA"/>
</dbReference>
<dbReference type="GO" id="GO:0004315">
    <property type="term" value="F:3-oxoacyl-[acyl-carrier-protein] synthase activity"/>
    <property type="evidence" value="ECO:0007669"/>
    <property type="project" value="UniProtKB-EC"/>
</dbReference>
<feature type="region of interest" description="Disordered" evidence="2">
    <location>
        <begin position="1"/>
        <end position="31"/>
    </location>
</feature>
<evidence type="ECO:0000313" key="4">
    <source>
        <dbReference type="EMBL" id="KAJ1916797.1"/>
    </source>
</evidence>
<proteinExistence type="inferred from homology"/>